<comment type="similarity">
    <text evidence="2">Belongs to the multi antimicrobial extrusion (MATE) (TC 2.A.66.1) family.</text>
</comment>
<feature type="transmembrane region" description="Helical" evidence="6">
    <location>
        <begin position="140"/>
        <end position="161"/>
    </location>
</feature>
<evidence type="ECO:0000256" key="2">
    <source>
        <dbReference type="ARBA" id="ARBA00010199"/>
    </source>
</evidence>
<dbReference type="KEGG" id="vab:WPS_05880"/>
<dbReference type="AlphaFoldDB" id="A0AAN1XTB2"/>
<evidence type="ECO:0000256" key="4">
    <source>
        <dbReference type="ARBA" id="ARBA00022448"/>
    </source>
</evidence>
<feature type="transmembrane region" description="Helical" evidence="6">
    <location>
        <begin position="195"/>
        <end position="217"/>
    </location>
</feature>
<dbReference type="Pfam" id="PF01554">
    <property type="entry name" value="MatE"/>
    <property type="match status" value="2"/>
</dbReference>
<dbReference type="PANTHER" id="PTHR43298">
    <property type="entry name" value="MULTIDRUG RESISTANCE PROTEIN NORM-RELATED"/>
    <property type="match status" value="1"/>
</dbReference>
<keyword evidence="6" id="KW-0472">Membrane</keyword>
<feature type="transmembrane region" description="Helical" evidence="6">
    <location>
        <begin position="60"/>
        <end position="78"/>
    </location>
</feature>
<dbReference type="GO" id="GO:0015297">
    <property type="term" value="F:antiporter activity"/>
    <property type="evidence" value="ECO:0007669"/>
    <property type="project" value="InterPro"/>
</dbReference>
<organism evidence="7 8">
    <name type="scientific">Vulcanimicrobium alpinum</name>
    <dbReference type="NCBI Taxonomy" id="3016050"/>
    <lineage>
        <taxon>Bacteria</taxon>
        <taxon>Bacillati</taxon>
        <taxon>Vulcanimicrobiota</taxon>
        <taxon>Vulcanimicrobiia</taxon>
        <taxon>Vulcanimicrobiales</taxon>
        <taxon>Vulcanimicrobiaceae</taxon>
        <taxon>Vulcanimicrobium</taxon>
    </lineage>
</organism>
<evidence type="ECO:0000256" key="6">
    <source>
        <dbReference type="SAM" id="Phobius"/>
    </source>
</evidence>
<reference evidence="7 8" key="1">
    <citation type="journal article" date="2022" name="ISME Commun">
        <title>Vulcanimicrobium alpinus gen. nov. sp. nov., the first cultivated representative of the candidate phylum 'Eremiobacterota', is a metabolically versatile aerobic anoxygenic phototroph.</title>
        <authorList>
            <person name="Yabe S."/>
            <person name="Muto K."/>
            <person name="Abe K."/>
            <person name="Yokota A."/>
            <person name="Staudigel H."/>
            <person name="Tebo B.M."/>
        </authorList>
    </citation>
    <scope>NUCLEOTIDE SEQUENCE [LARGE SCALE GENOMIC DNA]</scope>
    <source>
        <strain evidence="7 8">WC8-2</strain>
    </source>
</reference>
<dbReference type="GO" id="GO:0005886">
    <property type="term" value="C:plasma membrane"/>
    <property type="evidence" value="ECO:0007669"/>
    <property type="project" value="TreeGrafter"/>
</dbReference>
<dbReference type="Proteomes" id="UP001317532">
    <property type="component" value="Chromosome"/>
</dbReference>
<accession>A0AAN1XTB2</accession>
<dbReference type="InterPro" id="IPR002528">
    <property type="entry name" value="MATE_fam"/>
</dbReference>
<comment type="function">
    <text evidence="1">Multidrug efflux pump.</text>
</comment>
<dbReference type="GO" id="GO:0042910">
    <property type="term" value="F:xenobiotic transmembrane transporter activity"/>
    <property type="evidence" value="ECO:0007669"/>
    <property type="project" value="InterPro"/>
</dbReference>
<evidence type="ECO:0000256" key="1">
    <source>
        <dbReference type="ARBA" id="ARBA00003408"/>
    </source>
</evidence>
<keyword evidence="8" id="KW-1185">Reference proteome</keyword>
<proteinExistence type="inferred from homology"/>
<evidence type="ECO:0000256" key="3">
    <source>
        <dbReference type="ARBA" id="ARBA00020268"/>
    </source>
</evidence>
<feature type="transmembrane region" description="Helical" evidence="6">
    <location>
        <begin position="324"/>
        <end position="343"/>
    </location>
</feature>
<evidence type="ECO:0000313" key="7">
    <source>
        <dbReference type="EMBL" id="BDE05312.1"/>
    </source>
</evidence>
<sequence length="452" mass="46803">MNAPLIAAIEHRDAGAAIRRLAVPNALALLSDQLLGIVDTIAIGSLGTAALAGITGATAVFLVFGIGLFAFGSGLRIIGAQAIGAGRGDRFGTIVRSSAIAPLGIAIALALAFSVGANPLMHAILPVGAPVDASARYLALRYWCLVPMAISGQLVIAFATAGDTRPTLRLLIAINAVHIPLLLVLALGLGTHHPLGLTGAGISSLIAEFVGLGYVVYATTRRPELRVFSSWRIDAALVRQTASLSWPEFVFLTLQILPEPVTIALLAPAGAETVAAFRALSLVNDATWAIPGSLGDACEVIVGQRIGARDYAGAKAFRRESLRIGMIVCTIAGVAVAVLSWPLAAICTLNAGLATIAALPLAVQAGVTLPLKGFAMTMLAPIRASGDARFVMVMGIVTTAIAIGGIALGIVTLHLGLWAVPLGWATSWVFRDTVTALRLRNGDWERRCIPTH</sequence>
<dbReference type="EMBL" id="AP025523">
    <property type="protein sequence ID" value="BDE05312.1"/>
    <property type="molecule type" value="Genomic_DNA"/>
</dbReference>
<protein>
    <recommendedName>
        <fullName evidence="3">Probable multidrug resistance protein NorM</fullName>
    </recommendedName>
    <alternativeName>
        <fullName evidence="5">Multidrug-efflux transporter</fullName>
    </alternativeName>
</protein>
<dbReference type="RefSeq" id="WP_317996363.1">
    <property type="nucleotide sequence ID" value="NZ_AP025523.1"/>
</dbReference>
<feature type="transmembrane region" description="Helical" evidence="6">
    <location>
        <begin position="168"/>
        <end position="189"/>
    </location>
</feature>
<evidence type="ECO:0000256" key="5">
    <source>
        <dbReference type="ARBA" id="ARBA00031636"/>
    </source>
</evidence>
<dbReference type="InterPro" id="IPR050222">
    <property type="entry name" value="MATE_MdtK"/>
</dbReference>
<evidence type="ECO:0000313" key="8">
    <source>
        <dbReference type="Proteomes" id="UP001317532"/>
    </source>
</evidence>
<feature type="transmembrane region" description="Helical" evidence="6">
    <location>
        <begin position="390"/>
        <end position="420"/>
    </location>
</feature>
<gene>
    <name evidence="7" type="ORF">WPS_05880</name>
</gene>
<keyword evidence="4" id="KW-0813">Transport</keyword>
<keyword evidence="6" id="KW-1133">Transmembrane helix</keyword>
<name>A0AAN1XTB2_UNVUL</name>
<dbReference type="PANTHER" id="PTHR43298:SF2">
    <property type="entry name" value="FMN_FAD EXPORTER YEEO-RELATED"/>
    <property type="match status" value="1"/>
</dbReference>
<keyword evidence="6" id="KW-0812">Transmembrane</keyword>
<feature type="transmembrane region" description="Helical" evidence="6">
    <location>
        <begin position="99"/>
        <end position="120"/>
    </location>
</feature>